<evidence type="ECO:0000256" key="2">
    <source>
        <dbReference type="ARBA" id="ARBA00007634"/>
    </source>
</evidence>
<accession>A0A7H9EL11</accession>
<dbReference type="GO" id="GO:0005829">
    <property type="term" value="C:cytosol"/>
    <property type="evidence" value="ECO:0007669"/>
    <property type="project" value="TreeGrafter"/>
</dbReference>
<dbReference type="SUPFAM" id="SSF46992">
    <property type="entry name" value="Ribosomal protein S20"/>
    <property type="match status" value="1"/>
</dbReference>
<name>A0A7H9EL11_9LACO</name>
<dbReference type="GO" id="GO:0006412">
    <property type="term" value="P:translation"/>
    <property type="evidence" value="ECO:0007669"/>
    <property type="project" value="UniProtKB-UniRule"/>
</dbReference>
<dbReference type="RefSeq" id="WP_009551813.1">
    <property type="nucleotide sequence ID" value="NZ_CALVCX010000120.1"/>
</dbReference>
<dbReference type="FunFam" id="1.20.58.110:FF:000001">
    <property type="entry name" value="30S ribosomal protein S20"/>
    <property type="match status" value="1"/>
</dbReference>
<evidence type="ECO:0000256" key="8">
    <source>
        <dbReference type="HAMAP-Rule" id="MF_00500"/>
    </source>
</evidence>
<evidence type="ECO:0000313" key="10">
    <source>
        <dbReference type="Proteomes" id="UP000510886"/>
    </source>
</evidence>
<dbReference type="Gene3D" id="1.20.58.110">
    <property type="entry name" value="Ribosomal protein S20"/>
    <property type="match status" value="1"/>
</dbReference>
<reference evidence="9 10" key="1">
    <citation type="submission" date="2020-01" db="EMBL/GenBank/DDBJ databases">
        <title>Complete and circular genome sequences of six lactobacillus isolates from horses.</title>
        <authorList>
            <person name="Hassan H.M."/>
        </authorList>
    </citation>
    <scope>NUCLEOTIDE SEQUENCE [LARGE SCALE GENOMIC DNA]</scope>
    <source>
        <strain evidence="9 10">1A</strain>
    </source>
</reference>
<dbReference type="AlphaFoldDB" id="A0A7H9EL11"/>
<evidence type="ECO:0000256" key="5">
    <source>
        <dbReference type="ARBA" id="ARBA00022980"/>
    </source>
</evidence>
<evidence type="ECO:0000256" key="6">
    <source>
        <dbReference type="ARBA" id="ARBA00023274"/>
    </source>
</evidence>
<gene>
    <name evidence="8" type="primary">rpsT</name>
    <name evidence="9" type="ORF">GTO87_05240</name>
</gene>
<evidence type="ECO:0000256" key="7">
    <source>
        <dbReference type="ARBA" id="ARBA00035136"/>
    </source>
</evidence>
<sequence>MPIIKSAIKRVKTNEQARSKNASQMSAMRTAVKTFEKAVTAGSDNVEALFNKAVAAIDKAQAKGLIKANKASRDKARLAARLNANK</sequence>
<dbReference type="PANTHER" id="PTHR33398">
    <property type="entry name" value="30S RIBOSOMAL PROTEIN S20"/>
    <property type="match status" value="1"/>
</dbReference>
<dbReference type="GeneID" id="89599853"/>
<dbReference type="InterPro" id="IPR036510">
    <property type="entry name" value="Ribosomal_bS20_sf"/>
</dbReference>
<evidence type="ECO:0000256" key="4">
    <source>
        <dbReference type="ARBA" id="ARBA00022884"/>
    </source>
</evidence>
<keyword evidence="3 8" id="KW-0699">rRNA-binding</keyword>
<dbReference type="GO" id="GO:0003735">
    <property type="term" value="F:structural constituent of ribosome"/>
    <property type="evidence" value="ECO:0007669"/>
    <property type="project" value="InterPro"/>
</dbReference>
<protein>
    <recommendedName>
        <fullName evidence="7 8">Small ribosomal subunit protein bS20</fullName>
    </recommendedName>
</protein>
<comment type="similarity">
    <text evidence="2 8">Belongs to the bacterial ribosomal protein bS20 family.</text>
</comment>
<keyword evidence="5 8" id="KW-0689">Ribosomal protein</keyword>
<dbReference type="Proteomes" id="UP000510886">
    <property type="component" value="Chromosome"/>
</dbReference>
<keyword evidence="6 8" id="KW-0687">Ribonucleoprotein</keyword>
<dbReference type="GO" id="GO:0015935">
    <property type="term" value="C:small ribosomal subunit"/>
    <property type="evidence" value="ECO:0007669"/>
    <property type="project" value="TreeGrafter"/>
</dbReference>
<dbReference type="NCBIfam" id="TIGR00029">
    <property type="entry name" value="S20"/>
    <property type="match status" value="1"/>
</dbReference>
<dbReference type="PANTHER" id="PTHR33398:SF1">
    <property type="entry name" value="SMALL RIBOSOMAL SUBUNIT PROTEIN BS20C"/>
    <property type="match status" value="1"/>
</dbReference>
<comment type="function">
    <text evidence="1 8">Binds directly to 16S ribosomal RNA.</text>
</comment>
<evidence type="ECO:0000256" key="3">
    <source>
        <dbReference type="ARBA" id="ARBA00022730"/>
    </source>
</evidence>
<proteinExistence type="inferred from homology"/>
<dbReference type="InterPro" id="IPR002583">
    <property type="entry name" value="Ribosomal_bS20"/>
</dbReference>
<dbReference type="KEGG" id="lsw:GTO87_05240"/>
<dbReference type="GO" id="GO:0070181">
    <property type="term" value="F:small ribosomal subunit rRNA binding"/>
    <property type="evidence" value="ECO:0007669"/>
    <property type="project" value="TreeGrafter"/>
</dbReference>
<dbReference type="HAMAP" id="MF_00500">
    <property type="entry name" value="Ribosomal_bS20"/>
    <property type="match status" value="1"/>
</dbReference>
<dbReference type="EMBL" id="CP047418">
    <property type="protein sequence ID" value="QLL78059.1"/>
    <property type="molecule type" value="Genomic_DNA"/>
</dbReference>
<evidence type="ECO:0000256" key="1">
    <source>
        <dbReference type="ARBA" id="ARBA00003134"/>
    </source>
</evidence>
<keyword evidence="4 8" id="KW-0694">RNA-binding</keyword>
<dbReference type="Pfam" id="PF01649">
    <property type="entry name" value="Ribosomal_S20p"/>
    <property type="match status" value="1"/>
</dbReference>
<organism evidence="9 10">
    <name type="scientific">Ligilactobacillus saerimneri</name>
    <dbReference type="NCBI Taxonomy" id="228229"/>
    <lineage>
        <taxon>Bacteria</taxon>
        <taxon>Bacillati</taxon>
        <taxon>Bacillota</taxon>
        <taxon>Bacilli</taxon>
        <taxon>Lactobacillales</taxon>
        <taxon>Lactobacillaceae</taxon>
        <taxon>Ligilactobacillus</taxon>
    </lineage>
</organism>
<evidence type="ECO:0000313" key="9">
    <source>
        <dbReference type="EMBL" id="QLL78059.1"/>
    </source>
</evidence>